<feature type="region of interest" description="Disordered" evidence="1">
    <location>
        <begin position="399"/>
        <end position="448"/>
    </location>
</feature>
<dbReference type="EMBL" id="JACHLR010000016">
    <property type="protein sequence ID" value="MBB4860016.1"/>
    <property type="molecule type" value="Genomic_DNA"/>
</dbReference>
<feature type="transmembrane region" description="Helical" evidence="2">
    <location>
        <begin position="20"/>
        <end position="40"/>
    </location>
</feature>
<keyword evidence="2" id="KW-0472">Membrane</keyword>
<evidence type="ECO:0000313" key="3">
    <source>
        <dbReference type="EMBL" id="MBB4860016.1"/>
    </source>
</evidence>
<gene>
    <name evidence="3" type="ORF">HNO88_003354</name>
</gene>
<reference evidence="3 4" key="1">
    <citation type="submission" date="2020-08" db="EMBL/GenBank/DDBJ databases">
        <title>Functional genomics of gut bacteria from endangered species of beetles.</title>
        <authorList>
            <person name="Carlos-Shanley C."/>
        </authorList>
    </citation>
    <scope>NUCLEOTIDE SEQUENCE [LARGE SCALE GENOMIC DNA]</scope>
    <source>
        <strain evidence="3 4">S00245</strain>
    </source>
</reference>
<dbReference type="RefSeq" id="WP_184247997.1">
    <property type="nucleotide sequence ID" value="NZ_JACHLR010000016.1"/>
</dbReference>
<feature type="transmembrane region" description="Helical" evidence="2">
    <location>
        <begin position="71"/>
        <end position="93"/>
    </location>
</feature>
<feature type="compositionally biased region" description="Polar residues" evidence="1">
    <location>
        <begin position="399"/>
        <end position="408"/>
    </location>
</feature>
<feature type="compositionally biased region" description="Low complexity" evidence="1">
    <location>
        <begin position="433"/>
        <end position="442"/>
    </location>
</feature>
<feature type="region of interest" description="Disordered" evidence="1">
    <location>
        <begin position="207"/>
        <end position="227"/>
    </location>
</feature>
<accession>A0A7W7NX37</accession>
<keyword evidence="2" id="KW-1133">Transmembrane helix</keyword>
<evidence type="ECO:0000256" key="1">
    <source>
        <dbReference type="SAM" id="MobiDB-lite"/>
    </source>
</evidence>
<evidence type="ECO:0000313" key="4">
    <source>
        <dbReference type="Proteomes" id="UP000555448"/>
    </source>
</evidence>
<dbReference type="Proteomes" id="UP000555448">
    <property type="component" value="Unassembled WGS sequence"/>
</dbReference>
<keyword evidence="4" id="KW-1185">Reference proteome</keyword>
<dbReference type="AlphaFoldDB" id="A0A7W7NX37"/>
<proteinExistence type="predicted"/>
<protein>
    <submittedName>
        <fullName evidence="3">Uncharacterized protein</fullName>
    </submittedName>
</protein>
<sequence length="465" mass="48927">MAEAKRRKPAARPPITSHPLFPVTVVLWFGALFGLCSVAIRPGLIEHMVLVTGIDRVIPMAAPPLGTTTRILLALMMTAIGCLVGFVVARRLAKPAPQATARRRRASAVPIAADEGDSPVALFGAGRQDLPVDSADLEEEPESVPTIRRRQLAAIAQEERFDDHAPVPGALPILNVADLDLESFDAALEEEPWVRRSEPLQLDSAAEAKPIDAPELQAPERPGEKAASAERLFDVYTHAAPSRSVDEESAPRPGFDLLPREEDIVAAASAEAPAMEAPITPSPAMEAPEAPAVKDMTAAERIASAPLDALSPVELLERLALTIARRRAGQVHSAAQAPAEAPAMPATPVLELPAALRAVPTEAADDALPGYVPPRQIGRSDDDALAAGYSSLRNLTRPTLAPSAQDSETPAAKPVIAFPGAGDPDEDQPRPAAPRAFDAPGATSDRTEEALRAALATLQRMSGAA</sequence>
<evidence type="ECO:0000256" key="2">
    <source>
        <dbReference type="SAM" id="Phobius"/>
    </source>
</evidence>
<name>A0A7W7NX37_9SPHN</name>
<organism evidence="3 4">
    <name type="scientific">Novosphingobium chloroacetimidivorans</name>
    <dbReference type="NCBI Taxonomy" id="1428314"/>
    <lineage>
        <taxon>Bacteria</taxon>
        <taxon>Pseudomonadati</taxon>
        <taxon>Pseudomonadota</taxon>
        <taxon>Alphaproteobacteria</taxon>
        <taxon>Sphingomonadales</taxon>
        <taxon>Sphingomonadaceae</taxon>
        <taxon>Novosphingobium</taxon>
    </lineage>
</organism>
<comment type="caution">
    <text evidence="3">The sequence shown here is derived from an EMBL/GenBank/DDBJ whole genome shotgun (WGS) entry which is preliminary data.</text>
</comment>
<keyword evidence="2" id="KW-0812">Transmembrane</keyword>